<dbReference type="AlphaFoldDB" id="A0A1H8IRI0"/>
<dbReference type="PANTHER" id="PTHR30055:SF174">
    <property type="entry name" value="TRANSCRIPTIONAL REGULATORY PROTEIN (PROBABLY TETR-FAMILY)-RELATED"/>
    <property type="match status" value="1"/>
</dbReference>
<protein>
    <submittedName>
        <fullName evidence="6">Transcriptional regulator, TetR family</fullName>
    </submittedName>
</protein>
<reference evidence="6 7" key="1">
    <citation type="submission" date="2016-10" db="EMBL/GenBank/DDBJ databases">
        <authorList>
            <person name="de Groot N.N."/>
        </authorList>
    </citation>
    <scope>NUCLEOTIDE SEQUENCE [LARGE SCALE GENOMIC DNA]</scope>
    <source>
        <strain evidence="6 7">DSM 43357</strain>
    </source>
</reference>
<dbReference type="Proteomes" id="UP000198953">
    <property type="component" value="Unassembled WGS sequence"/>
</dbReference>
<dbReference type="OrthoDB" id="8479950at2"/>
<keyword evidence="1" id="KW-0805">Transcription regulation</keyword>
<evidence type="ECO:0000313" key="7">
    <source>
        <dbReference type="Proteomes" id="UP000198953"/>
    </source>
</evidence>
<dbReference type="PANTHER" id="PTHR30055">
    <property type="entry name" value="HTH-TYPE TRANSCRIPTIONAL REGULATOR RUTR"/>
    <property type="match status" value="1"/>
</dbReference>
<evidence type="ECO:0000313" key="6">
    <source>
        <dbReference type="EMBL" id="SEN70606.1"/>
    </source>
</evidence>
<dbReference type="EMBL" id="FOBF01000033">
    <property type="protein sequence ID" value="SEN70606.1"/>
    <property type="molecule type" value="Genomic_DNA"/>
</dbReference>
<name>A0A1H8IRI0_9ACTN</name>
<gene>
    <name evidence="6" type="ORF">SAMN05660976_08113</name>
</gene>
<evidence type="ECO:0000256" key="4">
    <source>
        <dbReference type="PROSITE-ProRule" id="PRU00335"/>
    </source>
</evidence>
<evidence type="ECO:0000256" key="1">
    <source>
        <dbReference type="ARBA" id="ARBA00023015"/>
    </source>
</evidence>
<dbReference type="PROSITE" id="PS50977">
    <property type="entry name" value="HTH_TETR_2"/>
    <property type="match status" value="1"/>
</dbReference>
<dbReference type="GO" id="GO:0003700">
    <property type="term" value="F:DNA-binding transcription factor activity"/>
    <property type="evidence" value="ECO:0007669"/>
    <property type="project" value="TreeGrafter"/>
</dbReference>
<evidence type="ECO:0000256" key="2">
    <source>
        <dbReference type="ARBA" id="ARBA00023125"/>
    </source>
</evidence>
<keyword evidence="2 4" id="KW-0238">DNA-binding</keyword>
<feature type="DNA-binding region" description="H-T-H motif" evidence="4">
    <location>
        <begin position="53"/>
        <end position="72"/>
    </location>
</feature>
<feature type="domain" description="HTH tetR-type" evidence="5">
    <location>
        <begin position="30"/>
        <end position="90"/>
    </location>
</feature>
<organism evidence="6 7">
    <name type="scientific">Nonomuraea pusilla</name>
    <dbReference type="NCBI Taxonomy" id="46177"/>
    <lineage>
        <taxon>Bacteria</taxon>
        <taxon>Bacillati</taxon>
        <taxon>Actinomycetota</taxon>
        <taxon>Actinomycetes</taxon>
        <taxon>Streptosporangiales</taxon>
        <taxon>Streptosporangiaceae</taxon>
        <taxon>Nonomuraea</taxon>
    </lineage>
</organism>
<evidence type="ECO:0000259" key="5">
    <source>
        <dbReference type="PROSITE" id="PS50977"/>
    </source>
</evidence>
<keyword evidence="7" id="KW-1185">Reference proteome</keyword>
<keyword evidence="3" id="KW-0804">Transcription</keyword>
<dbReference type="Pfam" id="PF21943">
    <property type="entry name" value="TetR_C_46"/>
    <property type="match status" value="1"/>
</dbReference>
<dbReference type="InterPro" id="IPR054129">
    <property type="entry name" value="DesT_TetR_C"/>
</dbReference>
<dbReference type="GO" id="GO:0000976">
    <property type="term" value="F:transcription cis-regulatory region binding"/>
    <property type="evidence" value="ECO:0007669"/>
    <property type="project" value="TreeGrafter"/>
</dbReference>
<proteinExistence type="predicted"/>
<dbReference type="STRING" id="46177.SAMN05660976_08113"/>
<sequence length="237" mass="25600">MACGVGYCAPVTPGEPAGNPRPARRRLSVDRRREELIAAALELFGARDAEDVSIDDVASAAGASRALVYHYFGGKQELYVAALRSAAERLESRLRPQEGGTPLEELASGLGHYFDFVEEHAAGFAALLRGGPANRAGEVGEIVDGVRRRLFHLVLRQLNADEPSPVLRATLRSWIASVETAGLDWLEHRDVERGTLERVLVDQMVALLGVAAAHDPGVRLLLEQLEGEPAAREPAAR</sequence>
<dbReference type="InterPro" id="IPR009057">
    <property type="entry name" value="Homeodomain-like_sf"/>
</dbReference>
<dbReference type="SUPFAM" id="SSF46689">
    <property type="entry name" value="Homeodomain-like"/>
    <property type="match status" value="1"/>
</dbReference>
<dbReference type="Pfam" id="PF00440">
    <property type="entry name" value="TetR_N"/>
    <property type="match status" value="1"/>
</dbReference>
<dbReference type="Gene3D" id="1.10.357.10">
    <property type="entry name" value="Tetracycline Repressor, domain 2"/>
    <property type="match status" value="1"/>
</dbReference>
<dbReference type="InterPro" id="IPR050109">
    <property type="entry name" value="HTH-type_TetR-like_transc_reg"/>
</dbReference>
<accession>A0A1H8IRI0</accession>
<evidence type="ECO:0000256" key="3">
    <source>
        <dbReference type="ARBA" id="ARBA00023163"/>
    </source>
</evidence>
<dbReference type="InterPro" id="IPR001647">
    <property type="entry name" value="HTH_TetR"/>
</dbReference>
<dbReference type="PRINTS" id="PR00455">
    <property type="entry name" value="HTHTETR"/>
</dbReference>